<dbReference type="InterPro" id="IPR025476">
    <property type="entry name" value="Helitron_helicase-like"/>
</dbReference>
<dbReference type="Pfam" id="PF14214">
    <property type="entry name" value="Helitron_like_N"/>
    <property type="match status" value="1"/>
</dbReference>
<reference evidence="3 4" key="1">
    <citation type="submission" date="2014-06" db="EMBL/GenBank/DDBJ databases">
        <title>Evolutionary Origins and Diversification of the Mycorrhizal Mutualists.</title>
        <authorList>
            <consortium name="DOE Joint Genome Institute"/>
            <consortium name="Mycorrhizal Genomics Consortium"/>
            <person name="Kohler A."/>
            <person name="Kuo A."/>
            <person name="Nagy L.G."/>
            <person name="Floudas D."/>
            <person name="Copeland A."/>
            <person name="Barry K.W."/>
            <person name="Cichocki N."/>
            <person name="Veneault-Fourrey C."/>
            <person name="LaButti K."/>
            <person name="Lindquist E.A."/>
            <person name="Lipzen A."/>
            <person name="Lundell T."/>
            <person name="Morin E."/>
            <person name="Murat C."/>
            <person name="Riley R."/>
            <person name="Ohm R."/>
            <person name="Sun H."/>
            <person name="Tunlid A."/>
            <person name="Henrissat B."/>
            <person name="Grigoriev I.V."/>
            <person name="Hibbett D.S."/>
            <person name="Martin F."/>
        </authorList>
    </citation>
    <scope>NUCLEOTIDE SEQUENCE [LARGE SCALE GENOMIC DNA]</scope>
    <source>
        <strain evidence="3 4">SS14</strain>
    </source>
</reference>
<evidence type="ECO:0000256" key="1">
    <source>
        <dbReference type="SAM" id="MobiDB-lite"/>
    </source>
</evidence>
<sequence length="603" mass="69708">MQALQVILTNCNPYIQLYKSAREILEEQPNHSNLTLWLHFDATKDQRRYNAPTSTEVAALLLGPADQPYDKRDIILYLWGGGVCRIDEGSPYYTPLHYVLLFPKGEFGWHWSMRLQPGISGRHWRRREEEEEEDEVENDSENEIEGDHASQGRLTCVRFHAYRLHIKPEDKVQGLLPRGGRLLQQYVVDAWAQIEQSRLSWLQFNQNKLRAEVYNGLADALQSGDASLDNIGRQLVLPSSHIGSPRNMQQLYQDSMAICHKYIKPKWFVTATTNPAWKEITDELLPGQTPSDRPDLDGVLGKVTTFVCHIEFQKRGLPHEHSLYFGSPDDPIRSPEDVDKYICAYLPDEKTQGKLWDLVTRFMMHGPCGLDKPNALCMVDGKGFKGFPKSFQEETSLDGNGYPSYQRPNDGQFVMKDGAKLDNCHVVPYVPELILEFECHINVECCATVAGVKYIHKCVFKGPDHATVKVGDRENLNEIKQYLDARWIGSSEAVWRIFCNQMHAEKPTVYRLQFYLPNQQMIVFDPNRPEELITQQLQNSRTMLTEYFEANKKYPHARDYVYQDFPTYFTYNRSKKTWNPREKGDSIGRIDFTSPNSGERFYL</sequence>
<dbReference type="Proteomes" id="UP000054279">
    <property type="component" value="Unassembled WGS sequence"/>
</dbReference>
<keyword evidence="4" id="KW-1185">Reference proteome</keyword>
<feature type="region of interest" description="Disordered" evidence="1">
    <location>
        <begin position="122"/>
        <end position="147"/>
    </location>
</feature>
<name>A0A0C9V0B3_SPHS4</name>
<dbReference type="PANTHER" id="PTHR45786:SF74">
    <property type="entry name" value="ATP-DEPENDENT DNA HELICASE"/>
    <property type="match status" value="1"/>
</dbReference>
<dbReference type="OrthoDB" id="3366231at2759"/>
<feature type="domain" description="Helitron helicase-like" evidence="2">
    <location>
        <begin position="159"/>
        <end position="296"/>
    </location>
</feature>
<evidence type="ECO:0000313" key="3">
    <source>
        <dbReference type="EMBL" id="KIJ35047.1"/>
    </source>
</evidence>
<dbReference type="EMBL" id="KN837193">
    <property type="protein sequence ID" value="KIJ35047.1"/>
    <property type="molecule type" value="Genomic_DNA"/>
</dbReference>
<organism evidence="3 4">
    <name type="scientific">Sphaerobolus stellatus (strain SS14)</name>
    <dbReference type="NCBI Taxonomy" id="990650"/>
    <lineage>
        <taxon>Eukaryota</taxon>
        <taxon>Fungi</taxon>
        <taxon>Dikarya</taxon>
        <taxon>Basidiomycota</taxon>
        <taxon>Agaricomycotina</taxon>
        <taxon>Agaricomycetes</taxon>
        <taxon>Phallomycetidae</taxon>
        <taxon>Geastrales</taxon>
        <taxon>Sphaerobolaceae</taxon>
        <taxon>Sphaerobolus</taxon>
    </lineage>
</organism>
<evidence type="ECO:0000259" key="2">
    <source>
        <dbReference type="Pfam" id="PF14214"/>
    </source>
</evidence>
<proteinExistence type="predicted"/>
<accession>A0A0C9V0B3</accession>
<dbReference type="HOGENOM" id="CLU_001324_5_6_1"/>
<dbReference type="PANTHER" id="PTHR45786">
    <property type="entry name" value="DNA BINDING PROTEIN-LIKE"/>
    <property type="match status" value="1"/>
</dbReference>
<protein>
    <recommendedName>
        <fullName evidence="2">Helitron helicase-like domain-containing protein</fullName>
    </recommendedName>
</protein>
<evidence type="ECO:0000313" key="4">
    <source>
        <dbReference type="Proteomes" id="UP000054279"/>
    </source>
</evidence>
<gene>
    <name evidence="3" type="ORF">M422DRAFT_262790</name>
</gene>
<dbReference type="AlphaFoldDB" id="A0A0C9V0B3"/>
<feature type="compositionally biased region" description="Acidic residues" evidence="1">
    <location>
        <begin position="129"/>
        <end position="144"/>
    </location>
</feature>